<dbReference type="AlphaFoldDB" id="A0A9D9E593"/>
<evidence type="ECO:0000313" key="1">
    <source>
        <dbReference type="EMBL" id="MBO8441574.1"/>
    </source>
</evidence>
<proteinExistence type="predicted"/>
<name>A0A9D9E593_9LACO</name>
<reference evidence="1" key="1">
    <citation type="submission" date="2020-10" db="EMBL/GenBank/DDBJ databases">
        <authorList>
            <person name="Gilroy R."/>
        </authorList>
    </citation>
    <scope>NUCLEOTIDE SEQUENCE</scope>
    <source>
        <strain evidence="1">C6-149</strain>
    </source>
</reference>
<protein>
    <submittedName>
        <fullName evidence="1">Uncharacterized protein</fullName>
    </submittedName>
</protein>
<evidence type="ECO:0000313" key="2">
    <source>
        <dbReference type="Proteomes" id="UP000823614"/>
    </source>
</evidence>
<organism evidence="1 2">
    <name type="scientific">Candidatus Gallilactobacillus intestinavium</name>
    <dbReference type="NCBI Taxonomy" id="2840838"/>
    <lineage>
        <taxon>Bacteria</taxon>
        <taxon>Bacillati</taxon>
        <taxon>Bacillota</taxon>
        <taxon>Bacilli</taxon>
        <taxon>Lactobacillales</taxon>
        <taxon>Lactobacillaceae</taxon>
        <taxon>Lactobacillaceae incertae sedis</taxon>
        <taxon>Candidatus Gallilactobacillus</taxon>
    </lineage>
</organism>
<comment type="caution">
    <text evidence="1">The sequence shown here is derived from an EMBL/GenBank/DDBJ whole genome shotgun (WGS) entry which is preliminary data.</text>
</comment>
<accession>A0A9D9E593</accession>
<gene>
    <name evidence="1" type="ORF">IAA89_03905</name>
</gene>
<dbReference type="Proteomes" id="UP000823614">
    <property type="component" value="Unassembled WGS sequence"/>
</dbReference>
<reference evidence="1" key="2">
    <citation type="journal article" date="2021" name="PeerJ">
        <title>Extensive microbial diversity within the chicken gut microbiome revealed by metagenomics and culture.</title>
        <authorList>
            <person name="Gilroy R."/>
            <person name="Ravi A."/>
            <person name="Getino M."/>
            <person name="Pursley I."/>
            <person name="Horton D.L."/>
            <person name="Alikhan N.F."/>
            <person name="Baker D."/>
            <person name="Gharbi K."/>
            <person name="Hall N."/>
            <person name="Watson M."/>
            <person name="Adriaenssens E.M."/>
            <person name="Foster-Nyarko E."/>
            <person name="Jarju S."/>
            <person name="Secka A."/>
            <person name="Antonio M."/>
            <person name="Oren A."/>
            <person name="Chaudhuri R.R."/>
            <person name="La Ragione R."/>
            <person name="Hildebrand F."/>
            <person name="Pallen M.J."/>
        </authorList>
    </citation>
    <scope>NUCLEOTIDE SEQUENCE</scope>
    <source>
        <strain evidence="1">C6-149</strain>
    </source>
</reference>
<sequence length="198" mass="22341">MKRKYILKVIGILFLSFLTMSLTTIGNCINNNVYADSFLKENNEKQLAAEVLYYGIKKVNDNNEGYNAVVNSLNNGIHAKKLAVVKTKYNNRKYLNDPTHHLSQHGRFVYSIYTSTNSDIPTYSIKNNLVYIYNIGDGAGPDITSTKNPIAVVNINDLKKAVDHSWINSFMNKLSIVNTQNIKNQDIMTEIDKVTNGD</sequence>
<dbReference type="EMBL" id="JADIMP010000060">
    <property type="protein sequence ID" value="MBO8441574.1"/>
    <property type="molecule type" value="Genomic_DNA"/>
</dbReference>